<dbReference type="InterPro" id="IPR019012">
    <property type="entry name" value="RNA_cap_Gua-N2-MeTrfase"/>
</dbReference>
<comment type="catalytic activity">
    <reaction evidence="5">
        <text>a 5'-end (N(2),N(7)-dimethyl 5'-triphosphoguanosine)-ribonucleoside in snRNA + S-adenosyl-L-methionine = a 5'-end (N(2),N(2),N(7)-trimethyl 5'-triphosphoguanosine)-ribonucleoside in snRNA + S-adenosyl-L-homocysteine + H(+)</text>
        <dbReference type="Rhea" id="RHEA:78479"/>
        <dbReference type="Rhea" id="RHEA-COMP:19087"/>
        <dbReference type="Rhea" id="RHEA-COMP:19089"/>
        <dbReference type="ChEBI" id="CHEBI:15378"/>
        <dbReference type="ChEBI" id="CHEBI:57856"/>
        <dbReference type="ChEBI" id="CHEBI:59789"/>
        <dbReference type="ChEBI" id="CHEBI:167623"/>
        <dbReference type="ChEBI" id="CHEBI:172880"/>
    </reaction>
    <physiologicalReaction direction="left-to-right" evidence="5">
        <dbReference type="Rhea" id="RHEA:78480"/>
    </physiologicalReaction>
</comment>
<comment type="similarity">
    <text evidence="2">Belongs to the methyltransferase superfamily. Trimethylguanosine synthase family.</text>
</comment>
<comment type="catalytic activity">
    <reaction evidence="3">
        <text>a 5'-end (N(2),N(7)-dimethyl 5'-triphosphoguanosine)-ribonucleoside in snoRNA + S-adenosyl-L-methionine = a 5'-end (N(2),N(2),N(7)-trimethyl 5'-triphosphoguanosine)-ribonucleoside in snoRNA + S-adenosyl-L-homocysteine + H(+)</text>
        <dbReference type="Rhea" id="RHEA:78507"/>
        <dbReference type="Rhea" id="RHEA-COMP:19088"/>
        <dbReference type="Rhea" id="RHEA-COMP:19090"/>
        <dbReference type="ChEBI" id="CHEBI:15378"/>
        <dbReference type="ChEBI" id="CHEBI:57856"/>
        <dbReference type="ChEBI" id="CHEBI:59789"/>
        <dbReference type="ChEBI" id="CHEBI:167623"/>
        <dbReference type="ChEBI" id="CHEBI:172880"/>
    </reaction>
    <physiologicalReaction direction="left-to-right" evidence="3">
        <dbReference type="Rhea" id="RHEA:78508"/>
    </physiologicalReaction>
</comment>
<dbReference type="Proteomes" id="UP001159364">
    <property type="component" value="Linkage Group LG02"/>
</dbReference>
<dbReference type="InterPro" id="IPR036020">
    <property type="entry name" value="WW_dom_sf"/>
</dbReference>
<dbReference type="PANTHER" id="PTHR14741">
    <property type="entry name" value="S-ADENOSYLMETHIONINE-DEPENDENT METHYLTRANSFERASE RELATED"/>
    <property type="match status" value="1"/>
</dbReference>
<dbReference type="Pfam" id="PF09445">
    <property type="entry name" value="Methyltransf_15"/>
    <property type="match status" value="1"/>
</dbReference>
<dbReference type="InterPro" id="IPR029063">
    <property type="entry name" value="SAM-dependent_MTases_sf"/>
</dbReference>
<dbReference type="GO" id="GO:0071164">
    <property type="term" value="F:RNA cap trimethylguanosine synthase activity"/>
    <property type="evidence" value="ECO:0007669"/>
    <property type="project" value="TreeGrafter"/>
</dbReference>
<dbReference type="CDD" id="cd00201">
    <property type="entry name" value="WW"/>
    <property type="match status" value="1"/>
</dbReference>
<accession>A0AAV8TXM6</accession>
<protein>
    <recommendedName>
        <fullName evidence="1">Trimethylguanosine synthase</fullName>
    </recommendedName>
    <alternativeName>
        <fullName evidence="7">Cap-specific guanine-N(2) methyltransferase</fullName>
    </alternativeName>
</protein>
<evidence type="ECO:0000256" key="7">
    <source>
        <dbReference type="ARBA" id="ARBA00049790"/>
    </source>
</evidence>
<comment type="caution">
    <text evidence="9">The sequence shown here is derived from an EMBL/GenBank/DDBJ whole genome shotgun (WGS) entry which is preliminary data.</text>
</comment>
<evidence type="ECO:0000256" key="4">
    <source>
        <dbReference type="ARBA" id="ARBA00048740"/>
    </source>
</evidence>
<evidence type="ECO:0000259" key="8">
    <source>
        <dbReference type="PROSITE" id="PS50020"/>
    </source>
</evidence>
<feature type="domain" description="WW" evidence="8">
    <location>
        <begin position="325"/>
        <end position="353"/>
    </location>
</feature>
<evidence type="ECO:0000256" key="1">
    <source>
        <dbReference type="ARBA" id="ARBA00018517"/>
    </source>
</evidence>
<dbReference type="CDD" id="cd02440">
    <property type="entry name" value="AdoMet_MTases"/>
    <property type="match status" value="1"/>
</dbReference>
<comment type="catalytic activity">
    <reaction evidence="6">
        <text>a 5'-end (N(7)-methyl 5'-triphosphoguanosine)-ribonucleoside in snRNA + S-adenosyl-L-methionine = a 5'-end (N(2),N(7)-dimethyl 5'-triphosphoguanosine)-ribonucleoside in snRNA + S-adenosyl-L-homocysteine + H(+)</text>
        <dbReference type="Rhea" id="RHEA:78471"/>
        <dbReference type="Rhea" id="RHEA-COMP:19085"/>
        <dbReference type="Rhea" id="RHEA-COMP:19087"/>
        <dbReference type="ChEBI" id="CHEBI:15378"/>
        <dbReference type="ChEBI" id="CHEBI:57856"/>
        <dbReference type="ChEBI" id="CHEBI:59789"/>
        <dbReference type="ChEBI" id="CHEBI:156461"/>
        <dbReference type="ChEBI" id="CHEBI:172880"/>
    </reaction>
    <physiologicalReaction direction="left-to-right" evidence="6">
        <dbReference type="Rhea" id="RHEA:78472"/>
    </physiologicalReaction>
</comment>
<dbReference type="SUPFAM" id="SSF53335">
    <property type="entry name" value="S-adenosyl-L-methionine-dependent methyltransferases"/>
    <property type="match status" value="1"/>
</dbReference>
<dbReference type="EMBL" id="JAIWQS010000002">
    <property type="protein sequence ID" value="KAJ8771756.1"/>
    <property type="molecule type" value="Genomic_DNA"/>
</dbReference>
<evidence type="ECO:0000256" key="6">
    <source>
        <dbReference type="ARBA" id="ARBA00049075"/>
    </source>
</evidence>
<dbReference type="InterPro" id="IPR001202">
    <property type="entry name" value="WW_dom"/>
</dbReference>
<dbReference type="PROSITE" id="PS50020">
    <property type="entry name" value="WW_DOMAIN_2"/>
    <property type="match status" value="1"/>
</dbReference>
<evidence type="ECO:0000313" key="10">
    <source>
        <dbReference type="Proteomes" id="UP001159364"/>
    </source>
</evidence>
<dbReference type="Gene3D" id="3.40.50.150">
    <property type="entry name" value="Vaccinia Virus protein VP39"/>
    <property type="match status" value="1"/>
</dbReference>
<organism evidence="9 10">
    <name type="scientific">Erythroxylum novogranatense</name>
    <dbReference type="NCBI Taxonomy" id="1862640"/>
    <lineage>
        <taxon>Eukaryota</taxon>
        <taxon>Viridiplantae</taxon>
        <taxon>Streptophyta</taxon>
        <taxon>Embryophyta</taxon>
        <taxon>Tracheophyta</taxon>
        <taxon>Spermatophyta</taxon>
        <taxon>Magnoliopsida</taxon>
        <taxon>eudicotyledons</taxon>
        <taxon>Gunneridae</taxon>
        <taxon>Pentapetalae</taxon>
        <taxon>rosids</taxon>
        <taxon>fabids</taxon>
        <taxon>Malpighiales</taxon>
        <taxon>Erythroxylaceae</taxon>
        <taxon>Erythroxylum</taxon>
    </lineage>
</organism>
<dbReference type="SUPFAM" id="SSF51045">
    <property type="entry name" value="WW domain"/>
    <property type="match status" value="1"/>
</dbReference>
<comment type="catalytic activity">
    <reaction evidence="4">
        <text>a 5'-end (N(7)-methyl 5'-triphosphoguanosine)-ribonucleoside in snoRNA + S-adenosyl-L-methionine = a 5'-end (N(2),N(7)-dimethyl 5'-triphosphoguanosine)-ribonucleoside in snoRNA + S-adenosyl-L-homocysteine + H(+)</text>
        <dbReference type="Rhea" id="RHEA:78475"/>
        <dbReference type="Rhea" id="RHEA-COMP:19086"/>
        <dbReference type="Rhea" id="RHEA-COMP:19088"/>
        <dbReference type="ChEBI" id="CHEBI:15378"/>
        <dbReference type="ChEBI" id="CHEBI:57856"/>
        <dbReference type="ChEBI" id="CHEBI:59789"/>
        <dbReference type="ChEBI" id="CHEBI:156461"/>
        <dbReference type="ChEBI" id="CHEBI:172880"/>
    </reaction>
    <physiologicalReaction direction="left-to-right" evidence="4">
        <dbReference type="Rhea" id="RHEA:78476"/>
    </physiologicalReaction>
</comment>
<reference evidence="9 10" key="1">
    <citation type="submission" date="2021-09" db="EMBL/GenBank/DDBJ databases">
        <title>Genomic insights and catalytic innovation underlie evolution of tropane alkaloids biosynthesis.</title>
        <authorList>
            <person name="Wang Y.-J."/>
            <person name="Tian T."/>
            <person name="Huang J.-P."/>
            <person name="Huang S.-X."/>
        </authorList>
    </citation>
    <scope>NUCLEOTIDE SEQUENCE [LARGE SCALE GENOMIC DNA]</scope>
    <source>
        <strain evidence="9">KIB-2018</strain>
        <tissue evidence="9">Leaf</tissue>
    </source>
</reference>
<dbReference type="FunFam" id="3.40.50.150:FF:000305">
    <property type="entry name" value="S-adenosyl-L-methionine-dependent methyltransferase superfamily protein"/>
    <property type="match status" value="1"/>
</dbReference>
<evidence type="ECO:0000256" key="2">
    <source>
        <dbReference type="ARBA" id="ARBA00025783"/>
    </source>
</evidence>
<evidence type="ECO:0000313" key="9">
    <source>
        <dbReference type="EMBL" id="KAJ8771756.1"/>
    </source>
</evidence>
<dbReference type="Gene3D" id="2.20.70.10">
    <property type="match status" value="1"/>
</dbReference>
<sequence>MDEVERVRAAPAARALGSLFKFTQVYIWDDGSTETLEVPLFSETSKKSPERDEDISSNIYVSDANFVQTPEDSELKEQMDALGLPFAFQSNKEIRRNINKSKRKGTRSKHLHGYKEANDHTIEFSEVSGLEIRSPNVLNANTSNSLTSVSALAQSESLCYDGAAYGTESQFRSGEDSTKSTEVTFPAFLGQTFDSTSNSMLTNSQECNSLPQFDVVFNDENKKGKCSSNLDSERSSNNLDSVSSSVVSLADTGVNVGEKELCQSSESDHLRDSFSVCHPGKDEHLCNGNSYQLTMISEFVEASQSPDVLGCNAPDSHQSGDFEDWKVYWDPFYMRNYFYNIKTDVSTWHAPPGMEHLVVDAANEESKNVTYEETEMDGGSPISLGLSNCSESIDGPSVDTGLSYQIFGKDSAGVAAYSSTTEFTLPAEAGSLEHSAEDDVTGKTCNDEVAQCKPSDTQDNCGSFIITTKELVLWYSNMNVDSADPAMDTSGALLDPAMKRRKKKVQKARARQKSLNNIEELGMTFSELGCDEISVELFANIKKYWCQRYHLFSRFDDGIKMDEEGWFSVTPEPIARHHATRCVGDVIIDCFTGVGGNAIQFAKRCKHVTAIDIDPKKIDYAHHNAAIYGVDDQIDFVKGDFFVLAPKLQADTVFLSPPWGGPDYSKVGTYDMKTMLKPRDGHFIFSKAKQIGGRIIMFLPKNVDINQLAELALYNDPPWSVEVEKNFLNGKLKSVTAYFSDRASANSRSA</sequence>
<proteinExistence type="inferred from homology"/>
<dbReference type="PANTHER" id="PTHR14741:SF32">
    <property type="entry name" value="TRIMETHYLGUANOSINE SYNTHASE"/>
    <property type="match status" value="1"/>
</dbReference>
<evidence type="ECO:0000256" key="5">
    <source>
        <dbReference type="ARBA" id="ARBA00048763"/>
    </source>
</evidence>
<keyword evidence="10" id="KW-1185">Reference proteome</keyword>
<evidence type="ECO:0000256" key="3">
    <source>
        <dbReference type="ARBA" id="ARBA00047418"/>
    </source>
</evidence>
<dbReference type="GO" id="GO:0005634">
    <property type="term" value="C:nucleus"/>
    <property type="evidence" value="ECO:0007669"/>
    <property type="project" value="TreeGrafter"/>
</dbReference>
<gene>
    <name evidence="9" type="ORF">K2173_026933</name>
</gene>
<name>A0AAV8TXM6_9ROSI</name>
<dbReference type="AlphaFoldDB" id="A0AAV8TXM6"/>